<organism evidence="2 3">
    <name type="scientific">Kineosporia babensis</name>
    <dbReference type="NCBI Taxonomy" id="499548"/>
    <lineage>
        <taxon>Bacteria</taxon>
        <taxon>Bacillati</taxon>
        <taxon>Actinomycetota</taxon>
        <taxon>Actinomycetes</taxon>
        <taxon>Kineosporiales</taxon>
        <taxon>Kineosporiaceae</taxon>
        <taxon>Kineosporia</taxon>
    </lineage>
</organism>
<feature type="compositionally biased region" description="Basic and acidic residues" evidence="1">
    <location>
        <begin position="135"/>
        <end position="145"/>
    </location>
</feature>
<dbReference type="RefSeq" id="WP_231440960.1">
    <property type="nucleotide sequence ID" value="NZ_JAJOMB010000005.1"/>
</dbReference>
<dbReference type="EMBL" id="JAJOMB010000005">
    <property type="protein sequence ID" value="MCD5311600.1"/>
    <property type="molecule type" value="Genomic_DNA"/>
</dbReference>
<keyword evidence="3" id="KW-1185">Reference proteome</keyword>
<proteinExistence type="predicted"/>
<dbReference type="AlphaFoldDB" id="A0A9X1NCJ1"/>
<evidence type="ECO:0000256" key="1">
    <source>
        <dbReference type="SAM" id="MobiDB-lite"/>
    </source>
</evidence>
<gene>
    <name evidence="2" type="ORF">LR394_11860</name>
</gene>
<name>A0A9X1NCJ1_9ACTN</name>
<evidence type="ECO:0000313" key="3">
    <source>
        <dbReference type="Proteomes" id="UP001138997"/>
    </source>
</evidence>
<sequence length="145" mass="15954">MAGAFEVRSDDLKESAAQAQRAADLLKDLKPAFAVAGNGMPGSTASALLDLVQERVTSALEGWVLDESSYSRSLTRAAETYEATERAAAQEYARSHPLTPPQTYYPGVSRDRQYVPTRPLLETERIPGYRLPQLVERDSPENTQP</sequence>
<comment type="caution">
    <text evidence="2">The sequence shown here is derived from an EMBL/GenBank/DDBJ whole genome shotgun (WGS) entry which is preliminary data.</text>
</comment>
<reference evidence="2" key="1">
    <citation type="submission" date="2021-11" db="EMBL/GenBank/DDBJ databases">
        <title>Streptomyces corallinus and Kineosporia corallina sp. nov., two new coral-derived marine actinobacteria.</title>
        <authorList>
            <person name="Buangrab K."/>
            <person name="Sutthacheep M."/>
            <person name="Yeemin T."/>
            <person name="Harunari E."/>
            <person name="Igarashi Y."/>
            <person name="Sripreechasak P."/>
            <person name="Kanchanasin P."/>
            <person name="Tanasupawat S."/>
            <person name="Phongsopitanun W."/>
        </authorList>
    </citation>
    <scope>NUCLEOTIDE SEQUENCE</scope>
    <source>
        <strain evidence="2">JCM 31032</strain>
    </source>
</reference>
<protein>
    <submittedName>
        <fullName evidence="2">Uncharacterized protein</fullName>
    </submittedName>
</protein>
<feature type="region of interest" description="Disordered" evidence="1">
    <location>
        <begin position="90"/>
        <end position="145"/>
    </location>
</feature>
<evidence type="ECO:0000313" key="2">
    <source>
        <dbReference type="EMBL" id="MCD5311600.1"/>
    </source>
</evidence>
<accession>A0A9X1NCJ1</accession>
<dbReference type="Proteomes" id="UP001138997">
    <property type="component" value="Unassembled WGS sequence"/>
</dbReference>